<evidence type="ECO:0000313" key="2">
    <source>
        <dbReference type="Proteomes" id="UP000030663"/>
    </source>
</evidence>
<dbReference type="HOGENOM" id="CLU_2223431_0_0_1"/>
<reference evidence="1 2" key="1">
    <citation type="submission" date="2011-11" db="EMBL/GenBank/DDBJ databases">
        <title>The Genome Sequence of Fusarium oxysporum PHW815.</title>
        <authorList>
            <consortium name="The Broad Institute Genome Sequencing Platform"/>
            <person name="Ma L.-J."/>
            <person name="Gale L.R."/>
            <person name="Schwartz D.C."/>
            <person name="Zhou S."/>
            <person name="Corby-Kistler H."/>
            <person name="Young S.K."/>
            <person name="Zeng Q."/>
            <person name="Gargeya S."/>
            <person name="Fitzgerald M."/>
            <person name="Haas B."/>
            <person name="Abouelleil A."/>
            <person name="Alvarado L."/>
            <person name="Arachchi H.M."/>
            <person name="Berlin A."/>
            <person name="Brown A."/>
            <person name="Chapman S.B."/>
            <person name="Chen Z."/>
            <person name="Dunbar C."/>
            <person name="Freedman E."/>
            <person name="Gearin G."/>
            <person name="Goldberg J."/>
            <person name="Griggs A."/>
            <person name="Gujja S."/>
            <person name="Heiman D."/>
            <person name="Howarth C."/>
            <person name="Larson L."/>
            <person name="Lui A."/>
            <person name="MacDonald P.J.P."/>
            <person name="Montmayeur A."/>
            <person name="Murphy C."/>
            <person name="Neiman D."/>
            <person name="Pearson M."/>
            <person name="Priest M."/>
            <person name="Roberts A."/>
            <person name="Saif S."/>
            <person name="Shea T."/>
            <person name="Shenoy N."/>
            <person name="Sisk P."/>
            <person name="Stolte C."/>
            <person name="Sykes S."/>
            <person name="Wortman J."/>
            <person name="Nusbaum C."/>
            <person name="Birren B."/>
        </authorList>
    </citation>
    <scope>NUCLEOTIDE SEQUENCE [LARGE SCALE GENOMIC DNA]</scope>
    <source>
        <strain evidence="1 2">54005</strain>
    </source>
</reference>
<proteinExistence type="predicted"/>
<dbReference type="EMBL" id="JH658623">
    <property type="protein sequence ID" value="EXK77319.1"/>
    <property type="molecule type" value="Genomic_DNA"/>
</dbReference>
<accession>X0BFR9</accession>
<protein>
    <submittedName>
        <fullName evidence="1">Uncharacterized protein</fullName>
    </submittedName>
</protein>
<keyword evidence="2" id="KW-1185">Reference proteome</keyword>
<gene>
    <name evidence="1" type="ORF">FOQG_17969</name>
</gene>
<sequence>MDGIQDQQLTDLTLEDLQKQAKDLDLRTDDGMKSLLNWVWDIIKGFCLYALGSEDSPEAGSLPHVEWTHPELVRRSFELAGSSRERQPLILWIIELRQLIPSEAKH</sequence>
<name>X0BFR9_FUSOX</name>
<evidence type="ECO:0000313" key="1">
    <source>
        <dbReference type="EMBL" id="EXK77319.1"/>
    </source>
</evidence>
<dbReference type="AlphaFoldDB" id="X0BFR9"/>
<organism evidence="1 2">
    <name type="scientific">Fusarium oxysporum f. sp. raphani 54005</name>
    <dbReference type="NCBI Taxonomy" id="1089458"/>
    <lineage>
        <taxon>Eukaryota</taxon>
        <taxon>Fungi</taxon>
        <taxon>Dikarya</taxon>
        <taxon>Ascomycota</taxon>
        <taxon>Pezizomycotina</taxon>
        <taxon>Sordariomycetes</taxon>
        <taxon>Hypocreomycetidae</taxon>
        <taxon>Hypocreales</taxon>
        <taxon>Nectriaceae</taxon>
        <taxon>Fusarium</taxon>
        <taxon>Fusarium oxysporum species complex</taxon>
    </lineage>
</organism>
<dbReference type="OrthoDB" id="9991317at2759"/>
<dbReference type="Proteomes" id="UP000030663">
    <property type="component" value="Unassembled WGS sequence"/>
</dbReference>